<dbReference type="EMBL" id="JADNRY010000066">
    <property type="protein sequence ID" value="KAF9067965.1"/>
    <property type="molecule type" value="Genomic_DNA"/>
</dbReference>
<accession>A0A9P5U5N1</accession>
<reference evidence="3" key="1">
    <citation type="submission" date="2020-11" db="EMBL/GenBank/DDBJ databases">
        <authorList>
            <consortium name="DOE Joint Genome Institute"/>
            <person name="Ahrendt S."/>
            <person name="Riley R."/>
            <person name="Andreopoulos W."/>
            <person name="Labutti K."/>
            <person name="Pangilinan J."/>
            <person name="Ruiz-Duenas F.J."/>
            <person name="Barrasa J.M."/>
            <person name="Sanchez-Garcia M."/>
            <person name="Camarero S."/>
            <person name="Miyauchi S."/>
            <person name="Serrano A."/>
            <person name="Linde D."/>
            <person name="Babiker R."/>
            <person name="Drula E."/>
            <person name="Ayuso-Fernandez I."/>
            <person name="Pacheco R."/>
            <person name="Padilla G."/>
            <person name="Ferreira P."/>
            <person name="Barriuso J."/>
            <person name="Kellner H."/>
            <person name="Castanera R."/>
            <person name="Alfaro M."/>
            <person name="Ramirez L."/>
            <person name="Pisabarro A.G."/>
            <person name="Kuo A."/>
            <person name="Tritt A."/>
            <person name="Lipzen A."/>
            <person name="He G."/>
            <person name="Yan M."/>
            <person name="Ng V."/>
            <person name="Cullen D."/>
            <person name="Martin F."/>
            <person name="Rosso M.-N."/>
            <person name="Henrissat B."/>
            <person name="Hibbett D."/>
            <person name="Martinez A.T."/>
            <person name="Grigoriev I.V."/>
        </authorList>
    </citation>
    <scope>NUCLEOTIDE SEQUENCE</scope>
    <source>
        <strain evidence="3">AH 40177</strain>
    </source>
</reference>
<feature type="region of interest" description="Disordered" evidence="2">
    <location>
        <begin position="146"/>
        <end position="176"/>
    </location>
</feature>
<feature type="compositionally biased region" description="Low complexity" evidence="2">
    <location>
        <begin position="146"/>
        <end position="159"/>
    </location>
</feature>
<feature type="compositionally biased region" description="Polar residues" evidence="2">
    <location>
        <begin position="162"/>
        <end position="176"/>
    </location>
</feature>
<comment type="caution">
    <text evidence="3">The sequence shown here is derived from an EMBL/GenBank/DDBJ whole genome shotgun (WGS) entry which is preliminary data.</text>
</comment>
<organism evidence="3 4">
    <name type="scientific">Rhodocollybia butyracea</name>
    <dbReference type="NCBI Taxonomy" id="206335"/>
    <lineage>
        <taxon>Eukaryota</taxon>
        <taxon>Fungi</taxon>
        <taxon>Dikarya</taxon>
        <taxon>Basidiomycota</taxon>
        <taxon>Agaricomycotina</taxon>
        <taxon>Agaricomycetes</taxon>
        <taxon>Agaricomycetidae</taxon>
        <taxon>Agaricales</taxon>
        <taxon>Marasmiineae</taxon>
        <taxon>Omphalotaceae</taxon>
        <taxon>Rhodocollybia</taxon>
    </lineage>
</organism>
<feature type="region of interest" description="Disordered" evidence="2">
    <location>
        <begin position="38"/>
        <end position="75"/>
    </location>
</feature>
<evidence type="ECO:0000256" key="2">
    <source>
        <dbReference type="SAM" id="MobiDB-lite"/>
    </source>
</evidence>
<protein>
    <submittedName>
        <fullName evidence="3">Uncharacterized protein</fullName>
    </submittedName>
</protein>
<dbReference type="Proteomes" id="UP000772434">
    <property type="component" value="Unassembled WGS sequence"/>
</dbReference>
<name>A0A9P5U5N1_9AGAR</name>
<evidence type="ECO:0000313" key="3">
    <source>
        <dbReference type="EMBL" id="KAF9067965.1"/>
    </source>
</evidence>
<sequence length="194" mass="20574">MDLTVPPTNDVPALKKIEKKIAQEGKAEDKTVKANVKELTHAEKASQKAAKAVEKSEHALEKTHRREYSASKDLNKAAHKHDLTVAAIANAEKEVQVKKAEAERLQAEIAKKKDSVNHVLEDQREHNATRENKLAQVHHVRAGSITSNSSTNIANTSGALPVSQSGAAEGVTQSDQAGLAAVGAGTSGAPVMNA</sequence>
<dbReference type="AlphaFoldDB" id="A0A9P5U5N1"/>
<dbReference type="OrthoDB" id="3364747at2759"/>
<feature type="coiled-coil region" evidence="1">
    <location>
        <begin position="88"/>
        <end position="122"/>
    </location>
</feature>
<gene>
    <name evidence="3" type="ORF">BDP27DRAFT_1328061</name>
</gene>
<keyword evidence="4" id="KW-1185">Reference proteome</keyword>
<evidence type="ECO:0000256" key="1">
    <source>
        <dbReference type="SAM" id="Coils"/>
    </source>
</evidence>
<proteinExistence type="predicted"/>
<keyword evidence="1" id="KW-0175">Coiled coil</keyword>
<evidence type="ECO:0000313" key="4">
    <source>
        <dbReference type="Proteomes" id="UP000772434"/>
    </source>
</evidence>